<dbReference type="EMBL" id="JAERQM010000007">
    <property type="protein sequence ID" value="MBU8546214.1"/>
    <property type="molecule type" value="Genomic_DNA"/>
</dbReference>
<gene>
    <name evidence="6" type="ORF">JJQ90_21010</name>
</gene>
<dbReference type="InterPro" id="IPR050909">
    <property type="entry name" value="Bact_Autotransporter_VF"/>
</dbReference>
<evidence type="ECO:0000313" key="6">
    <source>
        <dbReference type="EMBL" id="MBU8546214.1"/>
    </source>
</evidence>
<dbReference type="RefSeq" id="WP_216878236.1">
    <property type="nucleotide sequence ID" value="NZ_JAERQM010000007.1"/>
</dbReference>
<comment type="subcellular location">
    <subcellularLocation>
        <location evidence="1">Secreted</location>
    </subcellularLocation>
</comment>
<feature type="domain" description="Filamentous haemagglutinin FhaB/tRNA nuclease CdiA-like TPS" evidence="5">
    <location>
        <begin position="27"/>
        <end position="139"/>
    </location>
</feature>
<name>A0ABS6HBX6_9PROT</name>
<dbReference type="InterPro" id="IPR008638">
    <property type="entry name" value="FhaB/CdiA-like_TPS"/>
</dbReference>
<comment type="caution">
    <text evidence="6">The sequence shown here is derived from an EMBL/GenBank/DDBJ whole genome shotgun (WGS) entry which is preliminary data.</text>
</comment>
<keyword evidence="3 4" id="KW-0732">Signal</keyword>
<accession>A0ABS6HBX6</accession>
<feature type="chain" id="PRO_5045954124" evidence="4">
    <location>
        <begin position="23"/>
        <end position="1716"/>
    </location>
</feature>
<dbReference type="PANTHER" id="PTHR12338:SF8">
    <property type="entry name" value="HEME_HEMOPEXIN-BINDING PROTEIN"/>
    <property type="match status" value="1"/>
</dbReference>
<feature type="signal peptide" evidence="4">
    <location>
        <begin position="1"/>
        <end position="22"/>
    </location>
</feature>
<organism evidence="6 7">
    <name type="scientific">Falsiroseomonas oleicola</name>
    <dbReference type="NCBI Taxonomy" id="2801474"/>
    <lineage>
        <taxon>Bacteria</taxon>
        <taxon>Pseudomonadati</taxon>
        <taxon>Pseudomonadota</taxon>
        <taxon>Alphaproteobacteria</taxon>
        <taxon>Acetobacterales</taxon>
        <taxon>Roseomonadaceae</taxon>
        <taxon>Falsiroseomonas</taxon>
    </lineage>
</organism>
<dbReference type="Pfam" id="PF05860">
    <property type="entry name" value="TPS"/>
    <property type="match status" value="1"/>
</dbReference>
<evidence type="ECO:0000256" key="4">
    <source>
        <dbReference type="SAM" id="SignalP"/>
    </source>
</evidence>
<evidence type="ECO:0000256" key="2">
    <source>
        <dbReference type="ARBA" id="ARBA00022525"/>
    </source>
</evidence>
<keyword evidence="2" id="KW-0964">Secreted</keyword>
<dbReference type="SMART" id="SM00912">
    <property type="entry name" value="Haemagg_act"/>
    <property type="match status" value="1"/>
</dbReference>
<evidence type="ECO:0000313" key="7">
    <source>
        <dbReference type="Proteomes" id="UP000689967"/>
    </source>
</evidence>
<sequence>MRRTSLLTAVFAMPGLTLPGFAAAQAPDARPQGGAVVAGQASISQTTGRTQVQQTTDRAVLEWQSFNVGTNHQVDIRQPAATSWSLNRVTGPDPSAIAGRVTSNGGVALVNPNGVLFHQGAQVDVGALIATTADTANRAFMDGRMTFDRPSPRPGARVENRGRITVADRGLAALVGPQVANSGTIQARLGRVALAGGEAFALDLAGDGLLSLDVTQQVRSAPNGATALVTQTGTIEAEGGSVLLTAAAVSGVLETLVQSGGSTSARQVALRAEGGGVRIDGALAAQAIEATASGTVQVAGTARLRAAPGGQVTIGAGAESRLGQPRRLAARTLVERGAEIEAPGGTVIIHAAERSEMRGTIRAEGGAIEVSSRGALALDGVMQAGEGGQVLVDPETLRIVASLSGATEPAEITADAIAAVTGSLTLQAERTIRVETAVNKPFGPLTLETTNATAAPGEGIQILRGLTVAGDLVLRSAGDITQSSTGALNVGTLEAHSSGGLVRLNQANNSIRAIAGGSAATRFDLTTRLAMTVDGALTAADITIDTLQTIGLFAPITASGTLDLIALRGVTQQPTGAGVSAGVLRLDSALGAVTLQGAGNRIAQLGDAFVPRGLSLLNGQGMQVVGGVNAGPLLLDIQGGDLTQAASSRIIAESLNLQVLDGSALLDAPLNGIAEINGRVGDRLHVASQGDLLIASALAAPEVTLNVAGAIAQDQGGRLTTLRLDLDATGPVTLTDPQNAITSLGTLRSDGALALATSGGLTVEGSVTAPSIRLTAGGALLAGAGSALVTDVLALQGGSLLVEGPGHSFTRLGAGGAAGDFRLAAPGSLRVEGALAVGGALVLEAASLALDATVGAGSATLRASAGDITQAAALTTGALLAEAPGGSVLLEGAGNRASQIGGQAGGQLLFAGSGDAVLDAAAGLSAAEVALRLAGSLTQDPAASAGLRTGLLTLDLGERAELRATANAIASLGSVTAPLGLALATDGALALTGPVTTGGEAWFATPLGLSQTGGGSLSAGLLTVQAGGGAIVLENAGNLLPRIAALTAGGEIRLVTGGAMALEAPITAGSPVSLLAVDSLTQAATGAGITAPLVQARSVFGNVSLWGTGNRLGAVGASGAAGDFALAQEGIFALALAGPVAAPSLAFRTESGLSDLGGGSLRGAALMLETNGPVRLDAVGRHSISAVGGQAGSLALAVEGPLQVTAALAAPGALTLSASNLDILAPVSAGTAQLEATAGDITQTLRGAGLSASLLSARALNGQVLLDGQGNQVAALGQGAAAGAFALAQEGSAPLRLTGDLTANTLYLRAGAGILDSPGITLSAGLLRMDTPGAVDFSNSHAVERLGGQVGALRLASAGALALEEALDVAGVLDLSATTLHLAAPLRAGTATLAAREGDITQAASGAGLQIGAAGLSLSAAGSVMLEGGGNNLPLLRAVSAAGTVGVLAESAMTLGGTASGSDVVLRAAGPLRLDGAVLEADRAVLLASPQGFTAGSASRLVARDAAQLPLLLLDSRANGLAAIPAGLQPDQPGLAPAQQATQLASFGPVQAAAGGSAVFDLNAGTAPVFLLLDGGSALGTLEAGRLGLLAQGGSAFILGVLGGVGGEAAAQLVSVPASGNSYQFNSCVMGSAFCSGAPPVQPELPVDPPVVTPPVVEPPVVEIPVEPPVVTPPVLVALGLALPAADAAPRLVEWDLRRGVPSLLLPQRREDEEEE</sequence>
<evidence type="ECO:0000256" key="1">
    <source>
        <dbReference type="ARBA" id="ARBA00004613"/>
    </source>
</evidence>
<reference evidence="6 7" key="1">
    <citation type="submission" date="2021-01" db="EMBL/GenBank/DDBJ databases">
        <title>Roseomonas sp. nov, a bacterium isolated from an oil production mixture in Yumen Oilfield.</title>
        <authorList>
            <person name="Wu D."/>
        </authorList>
    </citation>
    <scope>NUCLEOTIDE SEQUENCE [LARGE SCALE GENOMIC DNA]</scope>
    <source>
        <strain evidence="6 7">ROY-5-3</strain>
    </source>
</reference>
<dbReference type="PANTHER" id="PTHR12338">
    <property type="entry name" value="AUTOTRANSPORTER"/>
    <property type="match status" value="1"/>
</dbReference>
<proteinExistence type="predicted"/>
<evidence type="ECO:0000259" key="5">
    <source>
        <dbReference type="SMART" id="SM00912"/>
    </source>
</evidence>
<evidence type="ECO:0000256" key="3">
    <source>
        <dbReference type="ARBA" id="ARBA00022729"/>
    </source>
</evidence>
<dbReference type="Proteomes" id="UP000689967">
    <property type="component" value="Unassembled WGS sequence"/>
</dbReference>
<keyword evidence="7" id="KW-1185">Reference proteome</keyword>
<dbReference type="NCBIfam" id="TIGR01901">
    <property type="entry name" value="adhes_NPXG"/>
    <property type="match status" value="1"/>
</dbReference>
<protein>
    <submittedName>
        <fullName evidence="6">Filamentous hemagglutinin N-terminal domain-containing protein</fullName>
    </submittedName>
</protein>